<accession>A0A401WA27</accession>
<sequence>MNPTQIDATATESPHGSPDTHRRTATTANQQTTAATAAYTHRRVIPADYPRRDTDVPTDPAREIVKAVDRLTTQVRRLADTITTPVTTEPTTGSTTPRQPDAARAGRFTHGNQHHRVRDDGAAYRDALLVLLSRAARGVLTPDEGPLLRQHVEHLLHDRDQLAVADVSPRRPPCSSACAHTPESSP</sequence>
<feature type="compositionally biased region" description="Polar residues" evidence="1">
    <location>
        <begin position="1"/>
        <end position="14"/>
    </location>
</feature>
<keyword evidence="3" id="KW-1185">Reference proteome</keyword>
<feature type="compositionally biased region" description="Low complexity" evidence="1">
    <location>
        <begin position="25"/>
        <end position="39"/>
    </location>
</feature>
<gene>
    <name evidence="2" type="ORF">GKJPGBOP_05889</name>
</gene>
<comment type="caution">
    <text evidence="2">The sequence shown here is derived from an EMBL/GenBank/DDBJ whole genome shotgun (WGS) entry which is preliminary data.</text>
</comment>
<feature type="region of interest" description="Disordered" evidence="1">
    <location>
        <begin position="85"/>
        <end position="105"/>
    </location>
</feature>
<evidence type="ECO:0000256" key="1">
    <source>
        <dbReference type="SAM" id="MobiDB-lite"/>
    </source>
</evidence>
<dbReference type="AlphaFoldDB" id="A0A401WA27"/>
<feature type="compositionally biased region" description="Low complexity" evidence="1">
    <location>
        <begin position="85"/>
        <end position="97"/>
    </location>
</feature>
<organism evidence="2 3">
    <name type="scientific">Streptomyces paromomycinus</name>
    <name type="common">Streptomyces rimosus subsp. paromomycinus</name>
    <dbReference type="NCBI Taxonomy" id="92743"/>
    <lineage>
        <taxon>Bacteria</taxon>
        <taxon>Bacillati</taxon>
        <taxon>Actinomycetota</taxon>
        <taxon>Actinomycetes</taxon>
        <taxon>Kitasatosporales</taxon>
        <taxon>Streptomycetaceae</taxon>
        <taxon>Streptomyces</taxon>
    </lineage>
</organism>
<reference evidence="2 3" key="1">
    <citation type="submission" date="2018-11" db="EMBL/GenBank/DDBJ databases">
        <title>Whole genome sequence of Streptomyces paromomycinus NBRC 15454(T).</title>
        <authorList>
            <person name="Komaki H."/>
            <person name="Tamura T."/>
        </authorList>
    </citation>
    <scope>NUCLEOTIDE SEQUENCE [LARGE SCALE GENOMIC DNA]</scope>
    <source>
        <strain evidence="2 3">NBRC 15454</strain>
    </source>
</reference>
<dbReference type="EMBL" id="BHZD01000001">
    <property type="protein sequence ID" value="GCD46142.1"/>
    <property type="molecule type" value="Genomic_DNA"/>
</dbReference>
<name>A0A401WA27_STREY</name>
<dbReference type="Proteomes" id="UP000286746">
    <property type="component" value="Unassembled WGS sequence"/>
</dbReference>
<feature type="region of interest" description="Disordered" evidence="1">
    <location>
        <begin position="163"/>
        <end position="186"/>
    </location>
</feature>
<feature type="region of interest" description="Disordered" evidence="1">
    <location>
        <begin position="1"/>
        <end position="57"/>
    </location>
</feature>
<evidence type="ECO:0000313" key="3">
    <source>
        <dbReference type="Proteomes" id="UP000286746"/>
    </source>
</evidence>
<evidence type="ECO:0000313" key="2">
    <source>
        <dbReference type="EMBL" id="GCD46142.1"/>
    </source>
</evidence>
<protein>
    <submittedName>
        <fullName evidence="2">Uncharacterized protein</fullName>
    </submittedName>
</protein>
<proteinExistence type="predicted"/>